<evidence type="ECO:0000313" key="2">
    <source>
        <dbReference type="EMBL" id="CAG8620723.1"/>
    </source>
</evidence>
<accession>A0A9N9D2F6</accession>
<keyword evidence="1" id="KW-0175">Coiled coil</keyword>
<comment type="caution">
    <text evidence="2">The sequence shown here is derived from an EMBL/GenBank/DDBJ whole genome shotgun (WGS) entry which is preliminary data.</text>
</comment>
<protein>
    <submittedName>
        <fullName evidence="2">24334_t:CDS:1</fullName>
    </submittedName>
</protein>
<dbReference type="AlphaFoldDB" id="A0A9N9D2F6"/>
<name>A0A9N9D2F6_9GLOM</name>
<proteinExistence type="predicted"/>
<dbReference type="Proteomes" id="UP000789759">
    <property type="component" value="Unassembled WGS sequence"/>
</dbReference>
<reference evidence="2" key="1">
    <citation type="submission" date="2021-06" db="EMBL/GenBank/DDBJ databases">
        <authorList>
            <person name="Kallberg Y."/>
            <person name="Tangrot J."/>
            <person name="Rosling A."/>
        </authorList>
    </citation>
    <scope>NUCLEOTIDE SEQUENCE</scope>
    <source>
        <strain evidence="2">FL966</strain>
    </source>
</reference>
<evidence type="ECO:0000313" key="3">
    <source>
        <dbReference type="Proteomes" id="UP000789759"/>
    </source>
</evidence>
<feature type="coiled-coil region" evidence="1">
    <location>
        <begin position="78"/>
        <end position="112"/>
    </location>
</feature>
<sequence>MNFSINSTALKFSILETTLRHVIKNSLPKCSGSETILSKHKEEQLVGYCKNMQMLGEKPLAPEIFFLIIHKYFTQNGIELLKINLKFLGKEIKILKNENESLKCKHKLISKELETFNNPDTCLLKIVLKYPASCLSLQPNKPDPTKLEKTEELARTKVKNMKRKKEVAAQK</sequence>
<organism evidence="2 3">
    <name type="scientific">Cetraspora pellucida</name>
    <dbReference type="NCBI Taxonomy" id="1433469"/>
    <lineage>
        <taxon>Eukaryota</taxon>
        <taxon>Fungi</taxon>
        <taxon>Fungi incertae sedis</taxon>
        <taxon>Mucoromycota</taxon>
        <taxon>Glomeromycotina</taxon>
        <taxon>Glomeromycetes</taxon>
        <taxon>Diversisporales</taxon>
        <taxon>Gigasporaceae</taxon>
        <taxon>Cetraspora</taxon>
    </lineage>
</organism>
<dbReference type="OrthoDB" id="5420958at2759"/>
<dbReference type="EMBL" id="CAJVQA010005437">
    <property type="protein sequence ID" value="CAG8620723.1"/>
    <property type="molecule type" value="Genomic_DNA"/>
</dbReference>
<evidence type="ECO:0000256" key="1">
    <source>
        <dbReference type="SAM" id="Coils"/>
    </source>
</evidence>
<gene>
    <name evidence="2" type="ORF">CPELLU_LOCUS7908</name>
</gene>
<keyword evidence="3" id="KW-1185">Reference proteome</keyword>